<feature type="chain" id="PRO_5020390745" evidence="1">
    <location>
        <begin position="22"/>
        <end position="698"/>
    </location>
</feature>
<dbReference type="AlphaFoldDB" id="A0A4R1K4K0"/>
<reference evidence="2 3" key="1">
    <citation type="submission" date="2019-03" db="EMBL/GenBank/DDBJ databases">
        <title>Genomic Encyclopedia of Type Strains, Phase IV (KMG-IV): sequencing the most valuable type-strain genomes for metagenomic binning, comparative biology and taxonomic classification.</title>
        <authorList>
            <person name="Goeker M."/>
        </authorList>
    </citation>
    <scope>NUCLEOTIDE SEQUENCE [LARGE SCALE GENOMIC DNA]</scope>
    <source>
        <strain evidence="2 3">DSM 18577</strain>
    </source>
</reference>
<dbReference type="RefSeq" id="WP_131912005.1">
    <property type="nucleotide sequence ID" value="NZ_OU594967.1"/>
</dbReference>
<dbReference type="OrthoDB" id="19542at2"/>
<keyword evidence="3" id="KW-1185">Reference proteome</keyword>
<sequence>MQLYKVCLAAGLLLPSFWAYAGWTDPVTPSRNDFGAIGLIQMPSARMAPDGDVSFNYTRIDPYIFGTVNLQPLPWLNASIRYVNITNRAYGPASLSGNQHYKDKGVDVKFRLWKEGYYTPDIALGLRDLGGTGLFSSEFINATKRVGPFDITLGMAWGYMGSAGDISNPLCHESDRFCTRSSVNNIDDTGNFSFSNFFSGKKAAIFGGIEYQTPWQPLTLKVELDGNNYQHEPKNNNQPQSSRINYGLNFRATPYMNLQLAYERGNTLSFGVTLHTNLTKDVVALKHDPAPEPLKTAAINPAETDWDKVAKELSNNAGLNPKSIYKSKHGLTVVGQQTKYRDRRKADERTAAIAYNATNERTRQFRVIEQNQGQDITETRISRERFKKIHDHDYDFNKRPELAYVGNTEPIQGKQVWHQSYKPLSFSLNPGLNQSIGGPDGFYLYQVILKGGAKLQLTNNFSLSGSISANMFNNFNKFKYDAPSKLPRVRTYIREYLTTSKFGVNDLQATWFGHPTTNLYTEVYGGYLEYMYGGIGGEMLYRPLGSRWAIGANVNAVKQRNFDERFGFRDYHTVTGHLNIYYQMPWDGITAELDIGRYLAKDKGATLTVSREFSNGFIMGAYATLTNVSSEDYGEGSFTKGVYISFPLDQITTTSTVERGSVGWTPLTRDGGQKLIRKYHLYDVTEQRGFNEVQARDY</sequence>
<keyword evidence="1" id="KW-0732">Signal</keyword>
<accession>A0A4R1K4K0</accession>
<protein>
    <submittedName>
        <fullName evidence="2">Exopolysaccharide biosynthesis protein YbjH</fullName>
    </submittedName>
</protein>
<name>A0A4R1K4K0_9GAMM</name>
<dbReference type="Pfam" id="PF06082">
    <property type="entry name" value="YjbH"/>
    <property type="match status" value="1"/>
</dbReference>
<evidence type="ECO:0000313" key="2">
    <source>
        <dbReference type="EMBL" id="TCK59065.1"/>
    </source>
</evidence>
<dbReference type="EMBL" id="SMGD01000011">
    <property type="protein sequence ID" value="TCK59065.1"/>
    <property type="molecule type" value="Genomic_DNA"/>
</dbReference>
<organism evidence="2 3">
    <name type="scientific">Celerinatantimonas diazotrophica</name>
    <dbReference type="NCBI Taxonomy" id="412034"/>
    <lineage>
        <taxon>Bacteria</taxon>
        <taxon>Pseudomonadati</taxon>
        <taxon>Pseudomonadota</taxon>
        <taxon>Gammaproteobacteria</taxon>
        <taxon>Celerinatantimonadaceae</taxon>
        <taxon>Celerinatantimonas</taxon>
    </lineage>
</organism>
<evidence type="ECO:0000256" key="1">
    <source>
        <dbReference type="SAM" id="SignalP"/>
    </source>
</evidence>
<dbReference type="Proteomes" id="UP000295565">
    <property type="component" value="Unassembled WGS sequence"/>
</dbReference>
<feature type="signal peptide" evidence="1">
    <location>
        <begin position="1"/>
        <end position="21"/>
    </location>
</feature>
<proteinExistence type="predicted"/>
<comment type="caution">
    <text evidence="2">The sequence shown here is derived from an EMBL/GenBank/DDBJ whole genome shotgun (WGS) entry which is preliminary data.</text>
</comment>
<gene>
    <name evidence="2" type="ORF">EV690_1229</name>
</gene>
<dbReference type="InterPro" id="IPR010344">
    <property type="entry name" value="YbjH"/>
</dbReference>
<evidence type="ECO:0000313" key="3">
    <source>
        <dbReference type="Proteomes" id="UP000295565"/>
    </source>
</evidence>